<organism evidence="7 8">
    <name type="scientific">Streptomyces oceani</name>
    <dbReference type="NCBI Taxonomy" id="1075402"/>
    <lineage>
        <taxon>Bacteria</taxon>
        <taxon>Bacillati</taxon>
        <taxon>Actinomycetota</taxon>
        <taxon>Actinomycetes</taxon>
        <taxon>Kitasatosporales</taxon>
        <taxon>Streptomycetaceae</taxon>
        <taxon>Streptomyces</taxon>
    </lineage>
</organism>
<feature type="transmembrane region" description="Helical" evidence="5">
    <location>
        <begin position="241"/>
        <end position="260"/>
    </location>
</feature>
<dbReference type="PANTHER" id="PTHR43229">
    <property type="entry name" value="NODULATION PROTEIN J"/>
    <property type="match status" value="1"/>
</dbReference>
<accession>A0A1E7JTW8</accession>
<feature type="transmembrane region" description="Helical" evidence="5">
    <location>
        <begin position="29"/>
        <end position="46"/>
    </location>
</feature>
<dbReference type="InterPro" id="IPR047817">
    <property type="entry name" value="ABC2_TM_bact-type"/>
</dbReference>
<dbReference type="InterPro" id="IPR051784">
    <property type="entry name" value="Nod_factor_ABC_transporter"/>
</dbReference>
<protein>
    <submittedName>
        <fullName evidence="7">ABC transporter</fullName>
    </submittedName>
</protein>
<keyword evidence="8" id="KW-1185">Reference proteome</keyword>
<dbReference type="PROSITE" id="PS51012">
    <property type="entry name" value="ABC_TM2"/>
    <property type="match status" value="1"/>
</dbReference>
<dbReference type="PANTHER" id="PTHR43229:SF2">
    <property type="entry name" value="NODULATION PROTEIN J"/>
    <property type="match status" value="1"/>
</dbReference>
<evidence type="ECO:0000256" key="1">
    <source>
        <dbReference type="ARBA" id="ARBA00004141"/>
    </source>
</evidence>
<feature type="domain" description="ABC transmembrane type-2" evidence="6">
    <location>
        <begin position="26"/>
        <end position="262"/>
    </location>
</feature>
<dbReference type="EMBL" id="LJGU01000156">
    <property type="protein sequence ID" value="OEU93412.1"/>
    <property type="molecule type" value="Genomic_DNA"/>
</dbReference>
<gene>
    <name evidence="7" type="ORF">AN216_24620</name>
</gene>
<dbReference type="Proteomes" id="UP000176101">
    <property type="component" value="Unassembled WGS sequence"/>
</dbReference>
<name>A0A1E7JTW8_9ACTN</name>
<dbReference type="Pfam" id="PF12698">
    <property type="entry name" value="ABC2_membrane_3"/>
    <property type="match status" value="1"/>
</dbReference>
<comment type="subcellular location">
    <subcellularLocation>
        <location evidence="1">Membrane</location>
        <topology evidence="1">Multi-pass membrane protein</topology>
    </subcellularLocation>
</comment>
<dbReference type="OrthoDB" id="9786643at2"/>
<keyword evidence="4 5" id="KW-0472">Membrane</keyword>
<sequence>MSPKLTTVRVGLRRGWIEFRLTVTNVGEMLGWLWPSLLALLVMYALRDSTVPGTDFSLGAQSIPGILGMNIVLTGMMGLASTLITEREDGTLLRAKAIPNGVPGYLTGKVVSQSGMTAAVLLVVLLPAAFLFDGLELGEVSSWLRLSWVVVLGLVATLPLGALLGAVFHSPQGLGVIMLLLTGMVGISGVFYPITALPEWLQLLGQLFPVYWLGIGMRSALLPETMSAVEIGDSWRLWETLGVLGLWAVLGFALAPRVLGRMARRADGARLASASPAQPASS</sequence>
<dbReference type="AlphaFoldDB" id="A0A1E7JTW8"/>
<feature type="transmembrane region" description="Helical" evidence="5">
    <location>
        <begin position="174"/>
        <end position="194"/>
    </location>
</feature>
<evidence type="ECO:0000256" key="5">
    <source>
        <dbReference type="SAM" id="Phobius"/>
    </source>
</evidence>
<reference evidence="7 8" key="1">
    <citation type="journal article" date="2016" name="Front. Microbiol.">
        <title>Comparative Genomics Analysis of Streptomyces Species Reveals Their Adaptation to the Marine Environment and Their Diversity at the Genomic Level.</title>
        <authorList>
            <person name="Tian X."/>
            <person name="Zhang Z."/>
            <person name="Yang T."/>
            <person name="Chen M."/>
            <person name="Li J."/>
            <person name="Chen F."/>
            <person name="Yang J."/>
            <person name="Li W."/>
            <person name="Zhang B."/>
            <person name="Zhang Z."/>
            <person name="Wu J."/>
            <person name="Zhang C."/>
            <person name="Long L."/>
            <person name="Xiao J."/>
        </authorList>
    </citation>
    <scope>NUCLEOTIDE SEQUENCE [LARGE SCALE GENOMIC DNA]</scope>
    <source>
        <strain evidence="7 8">SCSIO 02100</strain>
    </source>
</reference>
<dbReference type="RefSeq" id="WP_070198912.1">
    <property type="nucleotide sequence ID" value="NZ_LJGU01000156.1"/>
</dbReference>
<keyword evidence="3 5" id="KW-1133">Transmembrane helix</keyword>
<feature type="transmembrane region" description="Helical" evidence="5">
    <location>
        <begin position="115"/>
        <end position="134"/>
    </location>
</feature>
<feature type="transmembrane region" description="Helical" evidence="5">
    <location>
        <begin position="146"/>
        <end position="168"/>
    </location>
</feature>
<comment type="caution">
    <text evidence="7">The sequence shown here is derived from an EMBL/GenBank/DDBJ whole genome shotgun (WGS) entry which is preliminary data.</text>
</comment>
<evidence type="ECO:0000313" key="7">
    <source>
        <dbReference type="EMBL" id="OEU93412.1"/>
    </source>
</evidence>
<dbReference type="PATRIC" id="fig|1075402.3.peg.4684"/>
<evidence type="ECO:0000256" key="2">
    <source>
        <dbReference type="ARBA" id="ARBA00022692"/>
    </source>
</evidence>
<dbReference type="STRING" id="1075402.AN216_24620"/>
<evidence type="ECO:0000256" key="3">
    <source>
        <dbReference type="ARBA" id="ARBA00022989"/>
    </source>
</evidence>
<evidence type="ECO:0000313" key="8">
    <source>
        <dbReference type="Proteomes" id="UP000176101"/>
    </source>
</evidence>
<keyword evidence="2 5" id="KW-0812">Transmembrane</keyword>
<dbReference type="GO" id="GO:0140359">
    <property type="term" value="F:ABC-type transporter activity"/>
    <property type="evidence" value="ECO:0007669"/>
    <property type="project" value="InterPro"/>
</dbReference>
<proteinExistence type="predicted"/>
<feature type="transmembrane region" description="Helical" evidence="5">
    <location>
        <begin position="66"/>
        <end position="84"/>
    </location>
</feature>
<evidence type="ECO:0000256" key="4">
    <source>
        <dbReference type="ARBA" id="ARBA00023136"/>
    </source>
</evidence>
<dbReference type="GO" id="GO:0016020">
    <property type="term" value="C:membrane"/>
    <property type="evidence" value="ECO:0007669"/>
    <property type="project" value="UniProtKB-SubCell"/>
</dbReference>
<evidence type="ECO:0000259" key="6">
    <source>
        <dbReference type="PROSITE" id="PS51012"/>
    </source>
</evidence>
<dbReference type="InterPro" id="IPR013525">
    <property type="entry name" value="ABC2_TM"/>
</dbReference>